<dbReference type="EMBL" id="KN832578">
    <property type="protein sequence ID" value="KII83353.1"/>
    <property type="molecule type" value="Genomic_DNA"/>
</dbReference>
<reference evidence="2 3" key="1">
    <citation type="submission" date="2014-06" db="EMBL/GenBank/DDBJ databases">
        <title>Evolutionary Origins and Diversification of the Mycorrhizal Mutualists.</title>
        <authorList>
            <consortium name="DOE Joint Genome Institute"/>
            <consortium name="Mycorrhizal Genomics Consortium"/>
            <person name="Kohler A."/>
            <person name="Kuo A."/>
            <person name="Nagy L.G."/>
            <person name="Floudas D."/>
            <person name="Copeland A."/>
            <person name="Barry K.W."/>
            <person name="Cichocki N."/>
            <person name="Veneault-Fourrey C."/>
            <person name="LaButti K."/>
            <person name="Lindquist E.A."/>
            <person name="Lipzen A."/>
            <person name="Lundell T."/>
            <person name="Morin E."/>
            <person name="Murat C."/>
            <person name="Riley R."/>
            <person name="Ohm R."/>
            <person name="Sun H."/>
            <person name="Tunlid A."/>
            <person name="Henrissat B."/>
            <person name="Grigoriev I.V."/>
            <person name="Hibbett D.S."/>
            <person name="Martin F."/>
        </authorList>
    </citation>
    <scope>NUCLEOTIDE SEQUENCE [LARGE SCALE GENOMIC DNA]</scope>
    <source>
        <strain evidence="2 3">FD-325 SS-3</strain>
    </source>
</reference>
<evidence type="ECO:0000313" key="2">
    <source>
        <dbReference type="EMBL" id="KII83353.1"/>
    </source>
</evidence>
<evidence type="ECO:0000256" key="1">
    <source>
        <dbReference type="SAM" id="MobiDB-lite"/>
    </source>
</evidence>
<feature type="region of interest" description="Disordered" evidence="1">
    <location>
        <begin position="268"/>
        <end position="304"/>
    </location>
</feature>
<dbReference type="HOGENOM" id="CLU_514945_0_0_1"/>
<gene>
    <name evidence="2" type="ORF">PLICRDRAFT_127342</name>
</gene>
<feature type="compositionally biased region" description="Acidic residues" evidence="1">
    <location>
        <begin position="413"/>
        <end position="431"/>
    </location>
</feature>
<feature type="compositionally biased region" description="Low complexity" evidence="1">
    <location>
        <begin position="383"/>
        <end position="398"/>
    </location>
</feature>
<dbReference type="OrthoDB" id="3067611at2759"/>
<evidence type="ECO:0000313" key="3">
    <source>
        <dbReference type="Proteomes" id="UP000053263"/>
    </source>
</evidence>
<dbReference type="AlphaFoldDB" id="A0A0C9T5H9"/>
<feature type="region of interest" description="Disordered" evidence="1">
    <location>
        <begin position="364"/>
        <end position="472"/>
    </location>
</feature>
<protein>
    <submittedName>
        <fullName evidence="2">Uncharacterized protein</fullName>
    </submittedName>
</protein>
<sequence length="529" mass="55677">MARNLNAAKRLPWVDYPIPMYSNLPGFAIRLTYFCTDAGDAQWPPPDYPYRLDGTDPRRVHYYSMSGCGDPPNDIGYPGDVYLDVTPGQRRRLFYRNSKYWVQNPEVPATTSMPARHPYASAILIGGGAKSSIGLAWYSPDVIAGMRKATELRRRVAANTRARQEMREMTNQAAKRPADNVDPRNPEELKRAKLDDTRAGAITAIGHVAFDVKVNTASVSAPAKPSGAPARMGPLARSLNNIPSITAASAAVATAAVTNSTATSTAIAAPTAAPQDPPATASSGAGTSQSTSTPTTTGTLVGGRNDGAFPSTAYAFMFKARPLARLVAPAAAAAAKSSIVPAVAVPNGEATSITAEAVVPPALADASSQGSNGGENNAVPANSQASAQQDAAPAPSSDADSEEPASVNIEPKLEDDSDEDEKPGVDEDGVEENVRQVLAAVKRARAAQKATERERDRIANEHAVLTDTHNDTQRQLAESVAEVKDVETELGAAREEIARLTALLEAKDSARRGAESSLKDAIRILSESA</sequence>
<keyword evidence="3" id="KW-1185">Reference proteome</keyword>
<feature type="compositionally biased region" description="Low complexity" evidence="1">
    <location>
        <begin position="268"/>
        <end position="299"/>
    </location>
</feature>
<accession>A0A0C9T5H9</accession>
<proteinExistence type="predicted"/>
<name>A0A0C9T5H9_PLICR</name>
<organism evidence="2 3">
    <name type="scientific">Plicaturopsis crispa FD-325 SS-3</name>
    <dbReference type="NCBI Taxonomy" id="944288"/>
    <lineage>
        <taxon>Eukaryota</taxon>
        <taxon>Fungi</taxon>
        <taxon>Dikarya</taxon>
        <taxon>Basidiomycota</taxon>
        <taxon>Agaricomycotina</taxon>
        <taxon>Agaricomycetes</taxon>
        <taxon>Agaricomycetidae</taxon>
        <taxon>Amylocorticiales</taxon>
        <taxon>Amylocorticiaceae</taxon>
        <taxon>Plicatura</taxon>
        <taxon>Plicaturopsis crispa</taxon>
    </lineage>
</organism>
<feature type="compositionally biased region" description="Basic and acidic residues" evidence="1">
    <location>
        <begin position="450"/>
        <end position="460"/>
    </location>
</feature>
<dbReference type="Proteomes" id="UP000053263">
    <property type="component" value="Unassembled WGS sequence"/>
</dbReference>